<evidence type="ECO:0000313" key="5">
    <source>
        <dbReference type="Proteomes" id="UP000290191"/>
    </source>
</evidence>
<dbReference type="InterPro" id="IPR000160">
    <property type="entry name" value="GGDEF_dom"/>
</dbReference>
<dbReference type="SMART" id="SM00267">
    <property type="entry name" value="GGDEF"/>
    <property type="match status" value="1"/>
</dbReference>
<dbReference type="InterPro" id="IPR029787">
    <property type="entry name" value="Nucleotide_cyclase"/>
</dbReference>
<dbReference type="Pfam" id="PF00990">
    <property type="entry name" value="GGDEF"/>
    <property type="match status" value="1"/>
</dbReference>
<evidence type="ECO:0000313" key="4">
    <source>
        <dbReference type="EMBL" id="RXJ63023.1"/>
    </source>
</evidence>
<dbReference type="PANTHER" id="PTHR45138">
    <property type="entry name" value="REGULATORY COMPONENTS OF SENSORY TRANSDUCTION SYSTEM"/>
    <property type="match status" value="1"/>
</dbReference>
<dbReference type="GO" id="GO:0052621">
    <property type="term" value="F:diguanylate cyclase activity"/>
    <property type="evidence" value="ECO:0007669"/>
    <property type="project" value="UniProtKB-EC"/>
</dbReference>
<dbReference type="RefSeq" id="WP_129081939.1">
    <property type="nucleotide sequence ID" value="NZ_CP041070.1"/>
</dbReference>
<dbReference type="Pfam" id="PF09084">
    <property type="entry name" value="NMT1"/>
    <property type="match status" value="1"/>
</dbReference>
<feature type="domain" description="GGDEF" evidence="3">
    <location>
        <begin position="633"/>
        <end position="760"/>
    </location>
</feature>
<dbReference type="Gene3D" id="3.40.190.10">
    <property type="entry name" value="Periplasmic binding protein-like II"/>
    <property type="match status" value="4"/>
</dbReference>
<dbReference type="EC" id="2.7.7.65" evidence="1"/>
<dbReference type="InterPro" id="IPR015168">
    <property type="entry name" value="SsuA/THI5"/>
</dbReference>
<dbReference type="FunFam" id="3.30.70.270:FF:000001">
    <property type="entry name" value="Diguanylate cyclase domain protein"/>
    <property type="match status" value="1"/>
</dbReference>
<dbReference type="EMBL" id="PDKO01000005">
    <property type="protein sequence ID" value="RXJ63023.1"/>
    <property type="molecule type" value="Genomic_DNA"/>
</dbReference>
<dbReference type="Gene3D" id="3.30.70.270">
    <property type="match status" value="1"/>
</dbReference>
<dbReference type="InterPro" id="IPR050469">
    <property type="entry name" value="Diguanylate_Cyclase"/>
</dbReference>
<keyword evidence="5" id="KW-1185">Reference proteome</keyword>
<evidence type="ECO:0000256" key="1">
    <source>
        <dbReference type="ARBA" id="ARBA00012528"/>
    </source>
</evidence>
<proteinExistence type="predicted"/>
<dbReference type="SMART" id="SM00062">
    <property type="entry name" value="PBPb"/>
    <property type="match status" value="1"/>
</dbReference>
<dbReference type="PROSITE" id="PS50887">
    <property type="entry name" value="GGDEF"/>
    <property type="match status" value="1"/>
</dbReference>
<dbReference type="Proteomes" id="UP000290191">
    <property type="component" value="Unassembled WGS sequence"/>
</dbReference>
<dbReference type="InterPro" id="IPR043128">
    <property type="entry name" value="Rev_trsase/Diguanyl_cyclase"/>
</dbReference>
<dbReference type="SUPFAM" id="SSF55073">
    <property type="entry name" value="Nucleotide cyclase"/>
    <property type="match status" value="1"/>
</dbReference>
<dbReference type="InterPro" id="IPR001638">
    <property type="entry name" value="Solute-binding_3/MltF_N"/>
</dbReference>
<gene>
    <name evidence="4" type="ORF">CRV06_07110</name>
</gene>
<dbReference type="OrthoDB" id="174578at2"/>
<dbReference type="Pfam" id="PF00497">
    <property type="entry name" value="SBP_bac_3"/>
    <property type="match status" value="1"/>
</dbReference>
<dbReference type="PANTHER" id="PTHR45138:SF9">
    <property type="entry name" value="DIGUANYLATE CYCLASE DGCM-RELATED"/>
    <property type="match status" value="1"/>
</dbReference>
<organism evidence="4 5">
    <name type="scientific">Halarcobacter anaerophilus</name>
    <dbReference type="NCBI Taxonomy" id="877500"/>
    <lineage>
        <taxon>Bacteria</taxon>
        <taxon>Pseudomonadati</taxon>
        <taxon>Campylobacterota</taxon>
        <taxon>Epsilonproteobacteria</taxon>
        <taxon>Campylobacterales</taxon>
        <taxon>Arcobacteraceae</taxon>
        <taxon>Halarcobacter</taxon>
    </lineage>
</organism>
<dbReference type="AlphaFoldDB" id="A0A4Q0Y0D5"/>
<evidence type="ECO:0000256" key="2">
    <source>
        <dbReference type="ARBA" id="ARBA00034247"/>
    </source>
</evidence>
<name>A0A4Q0Y0D5_9BACT</name>
<reference evidence="4 5" key="1">
    <citation type="submission" date="2017-10" db="EMBL/GenBank/DDBJ databases">
        <title>Genomics of the genus Arcobacter.</title>
        <authorList>
            <person name="Perez-Cataluna A."/>
            <person name="Figueras M.J."/>
        </authorList>
    </citation>
    <scope>NUCLEOTIDE SEQUENCE [LARGE SCALE GENOMIC DNA]</scope>
    <source>
        <strain evidence="4 5">DSM 24636</strain>
    </source>
</reference>
<dbReference type="STRING" id="877500.GCA_000935065_01760"/>
<comment type="catalytic activity">
    <reaction evidence="2">
        <text>2 GTP = 3',3'-c-di-GMP + 2 diphosphate</text>
        <dbReference type="Rhea" id="RHEA:24898"/>
        <dbReference type="ChEBI" id="CHEBI:33019"/>
        <dbReference type="ChEBI" id="CHEBI:37565"/>
        <dbReference type="ChEBI" id="CHEBI:58805"/>
        <dbReference type="EC" id="2.7.7.65"/>
    </reaction>
</comment>
<dbReference type="CDD" id="cd01007">
    <property type="entry name" value="PBP2_BvgS_HisK_like"/>
    <property type="match status" value="1"/>
</dbReference>
<accession>A0A4Q0Y0D5</accession>
<dbReference type="SUPFAM" id="SSF53850">
    <property type="entry name" value="Periplasmic binding protein-like II"/>
    <property type="match status" value="2"/>
</dbReference>
<comment type="caution">
    <text evidence="4">The sequence shown here is derived from an EMBL/GenBank/DDBJ whole genome shotgun (WGS) entry which is preliminary data.</text>
</comment>
<dbReference type="NCBIfam" id="TIGR00254">
    <property type="entry name" value="GGDEF"/>
    <property type="match status" value="1"/>
</dbReference>
<sequence>MYSIRNLLIFILFLATFLNAKELEKVSIQLDWLHQFQFAGYYIAKEKGFYKDEGLDVTIKELKQNKDVVENVLNSKSQYGVGKSSLIVSRLNNKKVVLLSAIYQNSPMVLISKKSSNINYPNELKNKRVMLTPDARSAANINSMIISQGLKLEDVKFQKHSFDINDLINGKTDAMGCYLSNEPYLLEKRGIKYDILDPSDYGFDFYGGIFFTSQKELDTHPKRVKKMYEATLKGWKYAFNHIQESAQLIFEKYNTQNKSLDALIYEANILKRLSKIEEGLLGNINKKKIEEIQRLYTLLGFAKKYTKMPKAEEFVYNIPKTIYSLKESDYIKNKELTLLSNQNFPPFTMISSEKVTGIEIDYWKLIVKKLDIKNSNIKTFANLNEALKTIEENDSYVKYAFSKKDLNKNIVLSDSIAKIKLGIVTLTDKPYISDIIQLKAKRVAVPKYALFYKKLKKKHPEINFVEVEDINESFDLLKEGSVYALVNKMPTLNYMISNRNLENMKIAGSFDEKFDMRLSVNKDNKLLLELLNSAISKISEEQRDLINSKYYSIIFEDHIDYEGIYKIVLPLLIILIFIIRSNRLMNKEIKRRKEVEKELKKVANVDSLTKIYNRRKINSIIKNEVNRAKRYDRNFSIIFFDIDNFKLINDNLGHSVGDDVLIDLSNLIKNSIRKTDYFGRWGGEEFIIILPETNRKSAENIAYLLKDKINKNDFNIPRTVTCSFGVTQFEENDNEDTILTRVDKALYHVKRNGKNNIKVL</sequence>
<protein>
    <recommendedName>
        <fullName evidence="1">diguanylate cyclase</fullName>
        <ecNumber evidence="1">2.7.7.65</ecNumber>
    </recommendedName>
</protein>
<dbReference type="CDD" id="cd01949">
    <property type="entry name" value="GGDEF"/>
    <property type="match status" value="1"/>
</dbReference>
<evidence type="ECO:0000259" key="3">
    <source>
        <dbReference type="PROSITE" id="PS50887"/>
    </source>
</evidence>